<keyword evidence="3" id="KW-1185">Reference proteome</keyword>
<feature type="transmembrane region" description="Helical" evidence="1">
    <location>
        <begin position="69"/>
        <end position="88"/>
    </location>
</feature>
<accession>A0A7W3SPQ5</accession>
<keyword evidence="1" id="KW-1133">Transmembrane helix</keyword>
<comment type="caution">
    <text evidence="2">The sequence shown here is derived from an EMBL/GenBank/DDBJ whole genome shotgun (WGS) entry which is preliminary data.</text>
</comment>
<sequence length="89" mass="9875">MNNETYGKGSVISFFPEDASDYIYNQPNPGDEFVIELKGIYKTDGTPVTIKYTVKNCLLWNNTLGSAHALPFLVYSYVVLSVISGLKFG</sequence>
<gene>
    <name evidence="2" type="ORF">FHR92_000270</name>
</gene>
<dbReference type="RefSeq" id="WP_182533961.1">
    <property type="nucleotide sequence ID" value="NZ_JACJIP010000001.1"/>
</dbReference>
<evidence type="ECO:0000313" key="3">
    <source>
        <dbReference type="Proteomes" id="UP000567067"/>
    </source>
</evidence>
<keyword evidence="1" id="KW-0812">Transmembrane</keyword>
<protein>
    <submittedName>
        <fullName evidence="2">Uncharacterized protein</fullName>
    </submittedName>
</protein>
<proteinExistence type="predicted"/>
<organism evidence="2 3">
    <name type="scientific">Fontibacillus solani</name>
    <dbReference type="NCBI Taxonomy" id="1572857"/>
    <lineage>
        <taxon>Bacteria</taxon>
        <taxon>Bacillati</taxon>
        <taxon>Bacillota</taxon>
        <taxon>Bacilli</taxon>
        <taxon>Bacillales</taxon>
        <taxon>Paenibacillaceae</taxon>
        <taxon>Fontibacillus</taxon>
    </lineage>
</organism>
<evidence type="ECO:0000256" key="1">
    <source>
        <dbReference type="SAM" id="Phobius"/>
    </source>
</evidence>
<name>A0A7W3SPQ5_9BACL</name>
<dbReference type="EMBL" id="JACJIP010000001">
    <property type="protein sequence ID" value="MBA9083827.1"/>
    <property type="molecule type" value="Genomic_DNA"/>
</dbReference>
<dbReference type="AlphaFoldDB" id="A0A7W3SPQ5"/>
<reference evidence="2 3" key="1">
    <citation type="submission" date="2020-08" db="EMBL/GenBank/DDBJ databases">
        <title>Genomic Encyclopedia of Type Strains, Phase III (KMG-III): the genomes of soil and plant-associated and newly described type strains.</title>
        <authorList>
            <person name="Whitman W."/>
        </authorList>
    </citation>
    <scope>NUCLEOTIDE SEQUENCE [LARGE SCALE GENOMIC DNA]</scope>
    <source>
        <strain evidence="2 3">CECT 8693</strain>
    </source>
</reference>
<keyword evidence="1" id="KW-0472">Membrane</keyword>
<evidence type="ECO:0000313" key="2">
    <source>
        <dbReference type="EMBL" id="MBA9083827.1"/>
    </source>
</evidence>
<dbReference type="Proteomes" id="UP000567067">
    <property type="component" value="Unassembled WGS sequence"/>
</dbReference>